<evidence type="ECO:0000256" key="5">
    <source>
        <dbReference type="ARBA" id="ARBA00022527"/>
    </source>
</evidence>
<feature type="domain" description="AGC-kinase C-terminal" evidence="16">
    <location>
        <begin position="399"/>
        <end position="471"/>
    </location>
</feature>
<evidence type="ECO:0000256" key="4">
    <source>
        <dbReference type="ARBA" id="ARBA00022490"/>
    </source>
</evidence>
<dbReference type="EC" id="2.7.11.1" evidence="3"/>
<keyword evidence="5 14" id="KW-0723">Serine/threonine-protein kinase</keyword>
<dbReference type="FunCoup" id="A2DAV3">
    <property type="interactions" value="346"/>
</dbReference>
<evidence type="ECO:0000259" key="15">
    <source>
        <dbReference type="PROSITE" id="PS50011"/>
    </source>
</evidence>
<dbReference type="InterPro" id="IPR000719">
    <property type="entry name" value="Prot_kinase_dom"/>
</dbReference>
<dbReference type="GO" id="GO:0035556">
    <property type="term" value="P:intracellular signal transduction"/>
    <property type="evidence" value="ECO:0000318"/>
    <property type="project" value="GO_Central"/>
</dbReference>
<dbReference type="SMR" id="A2DAV3"/>
<dbReference type="PROSITE" id="PS50011">
    <property type="entry name" value="PROTEIN_KINASE_DOM"/>
    <property type="match status" value="1"/>
</dbReference>
<keyword evidence="18" id="KW-1185">Reference proteome</keyword>
<dbReference type="InterPro" id="IPR011009">
    <property type="entry name" value="Kinase-like_dom_sf"/>
</dbReference>
<keyword evidence="4" id="KW-0963">Cytoplasm</keyword>
<keyword evidence="10 13" id="KW-0067">ATP-binding</keyword>
<dbReference type="EMBL" id="DS113183">
    <property type="protein sequence ID" value="EAY22606.1"/>
    <property type="molecule type" value="Genomic_DNA"/>
</dbReference>
<comment type="catalytic activity">
    <reaction evidence="12">
        <text>L-seryl-[protein] + ATP = O-phospho-L-seryl-[protein] + ADP + H(+)</text>
        <dbReference type="Rhea" id="RHEA:17989"/>
        <dbReference type="Rhea" id="RHEA-COMP:9863"/>
        <dbReference type="Rhea" id="RHEA-COMP:11604"/>
        <dbReference type="ChEBI" id="CHEBI:15378"/>
        <dbReference type="ChEBI" id="CHEBI:29999"/>
        <dbReference type="ChEBI" id="CHEBI:30616"/>
        <dbReference type="ChEBI" id="CHEBI:83421"/>
        <dbReference type="ChEBI" id="CHEBI:456216"/>
        <dbReference type="EC" id="2.7.11.1"/>
    </reaction>
</comment>
<dbReference type="InParanoid" id="A2DAV3"/>
<dbReference type="FunFam" id="3.30.200.20:FF:001353">
    <property type="entry name" value="AGC family protein kinase"/>
    <property type="match status" value="1"/>
</dbReference>
<proteinExistence type="inferred from homology"/>
<keyword evidence="9 17" id="KW-0418">Kinase</keyword>
<dbReference type="OrthoDB" id="3638488at2759"/>
<dbReference type="AlphaFoldDB" id="A2DAV3"/>
<feature type="domain" description="Protein kinase" evidence="15">
    <location>
        <begin position="112"/>
        <end position="398"/>
    </location>
</feature>
<dbReference type="PANTHER" id="PTHR22988">
    <property type="entry name" value="MYOTONIC DYSTROPHY S/T KINASE-RELATED"/>
    <property type="match status" value="1"/>
</dbReference>
<dbReference type="SUPFAM" id="SSF56112">
    <property type="entry name" value="Protein kinase-like (PK-like)"/>
    <property type="match status" value="1"/>
</dbReference>
<keyword evidence="7" id="KW-0808">Transferase</keyword>
<dbReference type="Gene3D" id="3.30.200.20">
    <property type="entry name" value="Phosphorylase Kinase, domain 1"/>
    <property type="match status" value="2"/>
</dbReference>
<dbReference type="GO" id="GO:0005737">
    <property type="term" value="C:cytoplasm"/>
    <property type="evidence" value="ECO:0007669"/>
    <property type="project" value="UniProtKB-SubCell"/>
</dbReference>
<evidence type="ECO:0000256" key="3">
    <source>
        <dbReference type="ARBA" id="ARBA00012513"/>
    </source>
</evidence>
<protein>
    <recommendedName>
        <fullName evidence="3">non-specific serine/threonine protein kinase</fullName>
        <ecNumber evidence="3">2.7.11.1</ecNumber>
    </recommendedName>
</protein>
<evidence type="ECO:0000256" key="13">
    <source>
        <dbReference type="PROSITE-ProRule" id="PRU10141"/>
    </source>
</evidence>
<dbReference type="PANTHER" id="PTHR22988:SF76">
    <property type="entry name" value="CHROMOSOME UNDETERMINED SCAFFOLD_135, WHOLE GENOME SHOTGUN SEQUENCE"/>
    <property type="match status" value="1"/>
</dbReference>
<comment type="subcellular location">
    <subcellularLocation>
        <location evidence="1">Cytoplasm</location>
    </subcellularLocation>
</comment>
<evidence type="ECO:0000256" key="12">
    <source>
        <dbReference type="ARBA" id="ARBA00048679"/>
    </source>
</evidence>
<comment type="catalytic activity">
    <reaction evidence="11">
        <text>L-threonyl-[protein] + ATP = O-phospho-L-threonyl-[protein] + ADP + H(+)</text>
        <dbReference type="Rhea" id="RHEA:46608"/>
        <dbReference type="Rhea" id="RHEA-COMP:11060"/>
        <dbReference type="Rhea" id="RHEA-COMP:11605"/>
        <dbReference type="ChEBI" id="CHEBI:15378"/>
        <dbReference type="ChEBI" id="CHEBI:30013"/>
        <dbReference type="ChEBI" id="CHEBI:30616"/>
        <dbReference type="ChEBI" id="CHEBI:61977"/>
        <dbReference type="ChEBI" id="CHEBI:456216"/>
        <dbReference type="EC" id="2.7.11.1"/>
    </reaction>
</comment>
<dbReference type="InterPro" id="IPR008271">
    <property type="entry name" value="Ser/Thr_kinase_AS"/>
</dbReference>
<dbReference type="GO" id="GO:0004674">
    <property type="term" value="F:protein serine/threonine kinase activity"/>
    <property type="evidence" value="ECO:0000318"/>
    <property type="project" value="GO_Central"/>
</dbReference>
<evidence type="ECO:0000256" key="10">
    <source>
        <dbReference type="ARBA" id="ARBA00022840"/>
    </source>
</evidence>
<dbReference type="STRING" id="5722.A2DAV3"/>
<name>A2DAV3_TRIV3</name>
<sequence>MSSLPIDNFSEYEKVSLDETYTAELPQPVTISNTPPKNVPAGPSQITQAKANMAKYYLEREFKNFFSRDKQIRLRTQRIRSLSSCQLAEYKLREQQKSVKRLTRRTFKVDQFEKIQIIGRGAFGEVWLVRDKVDQHIYAMKVLKKKELIKKNQILNTIVEKDFLVQNDNPWSVQLYFSFQDPKNLYLVMEFLPGGDLMNLLVRRSVLTETETRFLIAEAVLAIHCVHMQGFIHRDIKPDNLLLTKEGHVRLTDFGLSTKINRYSDPIVSLIDKITDAFNDFSGNTVDMPYHQKYNKLVCSAVGTTDYIAPEVLMKKSYGPSVDYWSVGAIMFEMLFGYAPFLSQNPQLTASKIIHFEQSLIFPPTPYVSTEAISLMRGLLTDADHRLTFEEIKQHPFFLGLDWDNLNKSESPCIPEISGDLDTSHFDNFEPLPEEQDSNTSSESEKEFEDLANIAFMGFQYNKKANDLLKPNPNIHEDNVVE</sequence>
<dbReference type="Pfam" id="PF00069">
    <property type="entry name" value="Pkinase"/>
    <property type="match status" value="1"/>
</dbReference>
<organism evidence="17 18">
    <name type="scientific">Trichomonas vaginalis (strain ATCC PRA-98 / G3)</name>
    <dbReference type="NCBI Taxonomy" id="412133"/>
    <lineage>
        <taxon>Eukaryota</taxon>
        <taxon>Metamonada</taxon>
        <taxon>Parabasalia</taxon>
        <taxon>Trichomonadida</taxon>
        <taxon>Trichomonadidae</taxon>
        <taxon>Trichomonas</taxon>
    </lineage>
</organism>
<dbReference type="InterPro" id="IPR017441">
    <property type="entry name" value="Protein_kinase_ATP_BS"/>
</dbReference>
<dbReference type="eggNOG" id="KOG0605">
    <property type="taxonomic scope" value="Eukaryota"/>
</dbReference>
<dbReference type="GO" id="GO:0005524">
    <property type="term" value="F:ATP binding"/>
    <property type="evidence" value="ECO:0007669"/>
    <property type="project" value="UniProtKB-UniRule"/>
</dbReference>
<evidence type="ECO:0000313" key="17">
    <source>
        <dbReference type="EMBL" id="EAY22606.1"/>
    </source>
</evidence>
<evidence type="ECO:0000256" key="7">
    <source>
        <dbReference type="ARBA" id="ARBA00022679"/>
    </source>
</evidence>
<dbReference type="InterPro" id="IPR050839">
    <property type="entry name" value="Rho-assoc_Ser/Thr_Kinase"/>
</dbReference>
<dbReference type="SMART" id="SM00220">
    <property type="entry name" value="S_TKc"/>
    <property type="match status" value="1"/>
</dbReference>
<dbReference type="InterPro" id="IPR000961">
    <property type="entry name" value="AGC-kinase_C"/>
</dbReference>
<evidence type="ECO:0000313" key="18">
    <source>
        <dbReference type="Proteomes" id="UP000001542"/>
    </source>
</evidence>
<dbReference type="PROSITE" id="PS00108">
    <property type="entry name" value="PROTEIN_KINASE_ST"/>
    <property type="match status" value="1"/>
</dbReference>
<keyword evidence="6" id="KW-0597">Phosphoprotein</keyword>
<gene>
    <name evidence="17" type="ORF">TVAG_036320</name>
</gene>
<dbReference type="PROSITE" id="PS00107">
    <property type="entry name" value="PROTEIN_KINASE_ATP"/>
    <property type="match status" value="1"/>
</dbReference>
<keyword evidence="8 13" id="KW-0547">Nucleotide-binding</keyword>
<dbReference type="CDD" id="cd05573">
    <property type="entry name" value="STKc_ROCK_NDR_like"/>
    <property type="match status" value="1"/>
</dbReference>
<evidence type="ECO:0000256" key="14">
    <source>
        <dbReference type="RuleBase" id="RU000304"/>
    </source>
</evidence>
<dbReference type="FunFam" id="1.10.510.10:FF:000057">
    <property type="entry name" value="Non-specific serine/threonine protein kinase"/>
    <property type="match status" value="1"/>
</dbReference>
<dbReference type="PROSITE" id="PS51285">
    <property type="entry name" value="AGC_KINASE_CTER"/>
    <property type="match status" value="1"/>
</dbReference>
<dbReference type="VEuPathDB" id="TrichDB:TVAG_036320"/>
<evidence type="ECO:0000259" key="16">
    <source>
        <dbReference type="PROSITE" id="PS51285"/>
    </source>
</evidence>
<evidence type="ECO:0000256" key="11">
    <source>
        <dbReference type="ARBA" id="ARBA00047899"/>
    </source>
</evidence>
<evidence type="ECO:0000256" key="2">
    <source>
        <dbReference type="ARBA" id="ARBA00009903"/>
    </source>
</evidence>
<dbReference type="Proteomes" id="UP000001542">
    <property type="component" value="Unassembled WGS sequence"/>
</dbReference>
<dbReference type="Gene3D" id="1.10.510.10">
    <property type="entry name" value="Transferase(Phosphotransferase) domain 1"/>
    <property type="match status" value="2"/>
</dbReference>
<evidence type="ECO:0000256" key="6">
    <source>
        <dbReference type="ARBA" id="ARBA00022553"/>
    </source>
</evidence>
<comment type="similarity">
    <text evidence="2">Belongs to the protein kinase superfamily. AGC Ser/Thr protein kinase family.</text>
</comment>
<evidence type="ECO:0000256" key="8">
    <source>
        <dbReference type="ARBA" id="ARBA00022741"/>
    </source>
</evidence>
<feature type="binding site" evidence="13">
    <location>
        <position position="151"/>
    </location>
    <ligand>
        <name>ATP</name>
        <dbReference type="ChEBI" id="CHEBI:30616"/>
    </ligand>
</feature>
<dbReference type="VEuPathDB" id="TrichDB:TVAGG3_0812840"/>
<dbReference type="KEGG" id="tva:5468162"/>
<evidence type="ECO:0000256" key="9">
    <source>
        <dbReference type="ARBA" id="ARBA00022777"/>
    </source>
</evidence>
<reference evidence="17" key="2">
    <citation type="journal article" date="2007" name="Science">
        <title>Draft genome sequence of the sexually transmitted pathogen Trichomonas vaginalis.</title>
        <authorList>
            <person name="Carlton J.M."/>
            <person name="Hirt R.P."/>
            <person name="Silva J.C."/>
            <person name="Delcher A.L."/>
            <person name="Schatz M."/>
            <person name="Zhao Q."/>
            <person name="Wortman J.R."/>
            <person name="Bidwell S.L."/>
            <person name="Alsmark U.C.M."/>
            <person name="Besteiro S."/>
            <person name="Sicheritz-Ponten T."/>
            <person name="Noel C.J."/>
            <person name="Dacks J.B."/>
            <person name="Foster P.G."/>
            <person name="Simillion C."/>
            <person name="Van de Peer Y."/>
            <person name="Miranda-Saavedra D."/>
            <person name="Barton G.J."/>
            <person name="Westrop G.D."/>
            <person name="Mueller S."/>
            <person name="Dessi D."/>
            <person name="Fiori P.L."/>
            <person name="Ren Q."/>
            <person name="Paulsen I."/>
            <person name="Zhang H."/>
            <person name="Bastida-Corcuera F.D."/>
            <person name="Simoes-Barbosa A."/>
            <person name="Brown M.T."/>
            <person name="Hayes R.D."/>
            <person name="Mukherjee M."/>
            <person name="Okumura C.Y."/>
            <person name="Schneider R."/>
            <person name="Smith A.J."/>
            <person name="Vanacova S."/>
            <person name="Villalvazo M."/>
            <person name="Haas B.J."/>
            <person name="Pertea M."/>
            <person name="Feldblyum T.V."/>
            <person name="Utterback T.R."/>
            <person name="Shu C.L."/>
            <person name="Osoegawa K."/>
            <person name="de Jong P.J."/>
            <person name="Hrdy I."/>
            <person name="Horvathova L."/>
            <person name="Zubacova Z."/>
            <person name="Dolezal P."/>
            <person name="Malik S.B."/>
            <person name="Logsdon J.M. Jr."/>
            <person name="Henze K."/>
            <person name="Gupta A."/>
            <person name="Wang C.C."/>
            <person name="Dunne R.L."/>
            <person name="Upcroft J.A."/>
            <person name="Upcroft P."/>
            <person name="White O."/>
            <person name="Salzberg S.L."/>
            <person name="Tang P."/>
            <person name="Chiu C.-H."/>
            <person name="Lee Y.-S."/>
            <person name="Embley T.M."/>
            <person name="Coombs G.H."/>
            <person name="Mottram J.C."/>
            <person name="Tachezy J."/>
            <person name="Fraser-Liggett C.M."/>
            <person name="Johnson P.J."/>
        </authorList>
    </citation>
    <scope>NUCLEOTIDE SEQUENCE [LARGE SCALE GENOMIC DNA]</scope>
    <source>
        <strain evidence="17">G3</strain>
    </source>
</reference>
<reference evidence="17" key="1">
    <citation type="submission" date="2006-10" db="EMBL/GenBank/DDBJ databases">
        <authorList>
            <person name="Amadeo P."/>
            <person name="Zhao Q."/>
            <person name="Wortman J."/>
            <person name="Fraser-Liggett C."/>
            <person name="Carlton J."/>
        </authorList>
    </citation>
    <scope>NUCLEOTIDE SEQUENCE</scope>
    <source>
        <strain evidence="17">G3</strain>
    </source>
</reference>
<accession>A2DAV3</accession>
<dbReference type="FunFam" id="1.10.510.10:FF:000086">
    <property type="entry name" value="Non-specific serine/threonine protein kinase"/>
    <property type="match status" value="1"/>
</dbReference>
<dbReference type="RefSeq" id="XP_001583592.1">
    <property type="nucleotide sequence ID" value="XM_001583542.1"/>
</dbReference>
<dbReference type="OMA" id="KIIDWPN"/>
<evidence type="ECO:0000256" key="1">
    <source>
        <dbReference type="ARBA" id="ARBA00004496"/>
    </source>
</evidence>